<keyword evidence="7" id="KW-0804">Transcription</keyword>
<feature type="domain" description="Fork-head" evidence="13">
    <location>
        <begin position="21"/>
        <end position="116"/>
    </location>
</feature>
<dbReference type="GO" id="GO:0005634">
    <property type="term" value="C:nucleus"/>
    <property type="evidence" value="ECO:0007669"/>
    <property type="project" value="UniProtKB-SubCell"/>
</dbReference>
<keyword evidence="5" id="KW-0805">Transcription regulation</keyword>
<dbReference type="SUPFAM" id="SSF46785">
    <property type="entry name" value="Winged helix' DNA-binding domain"/>
    <property type="match status" value="1"/>
</dbReference>
<dbReference type="InterPro" id="IPR050211">
    <property type="entry name" value="FOX_domain-containing"/>
</dbReference>
<dbReference type="GO" id="GO:0000978">
    <property type="term" value="F:RNA polymerase II cis-regulatory region sequence-specific DNA binding"/>
    <property type="evidence" value="ECO:0007669"/>
    <property type="project" value="TreeGrafter"/>
</dbReference>
<evidence type="ECO:0000259" key="13">
    <source>
        <dbReference type="PROSITE" id="PS50039"/>
    </source>
</evidence>
<dbReference type="InterPro" id="IPR018122">
    <property type="entry name" value="TF_fork_head_CS_1"/>
</dbReference>
<feature type="DNA-binding region" description="Fork-head" evidence="11">
    <location>
        <begin position="21"/>
        <end position="116"/>
    </location>
</feature>
<evidence type="ECO:0000256" key="5">
    <source>
        <dbReference type="ARBA" id="ARBA00023015"/>
    </source>
</evidence>
<dbReference type="InterPro" id="IPR030456">
    <property type="entry name" value="TF_fork_head_CS_2"/>
</dbReference>
<evidence type="ECO:0000256" key="3">
    <source>
        <dbReference type="ARBA" id="ARBA00022782"/>
    </source>
</evidence>
<dbReference type="PRINTS" id="PR00053">
    <property type="entry name" value="FORKHEAD"/>
</dbReference>
<dbReference type="SMART" id="SM00339">
    <property type="entry name" value="FH"/>
    <property type="match status" value="1"/>
</dbReference>
<evidence type="ECO:0000256" key="10">
    <source>
        <dbReference type="ARBA" id="ARBA00034872"/>
    </source>
</evidence>
<reference evidence="14" key="1">
    <citation type="journal article" date="2022" name="bioRxiv">
        <title>Sequencing and chromosome-scale assembly of the giantPleurodeles waltlgenome.</title>
        <authorList>
            <person name="Brown T."/>
            <person name="Elewa A."/>
            <person name="Iarovenko S."/>
            <person name="Subramanian E."/>
            <person name="Araus A.J."/>
            <person name="Petzold A."/>
            <person name="Susuki M."/>
            <person name="Suzuki K.-i.T."/>
            <person name="Hayashi T."/>
            <person name="Toyoda A."/>
            <person name="Oliveira C."/>
            <person name="Osipova E."/>
            <person name="Leigh N.D."/>
            <person name="Simon A."/>
            <person name="Yun M.H."/>
        </authorList>
    </citation>
    <scope>NUCLEOTIDE SEQUENCE</scope>
    <source>
        <strain evidence="14">20211129_DDA</strain>
        <tissue evidence="14">Liver</tissue>
    </source>
</reference>
<evidence type="ECO:0000256" key="4">
    <source>
        <dbReference type="ARBA" id="ARBA00022843"/>
    </source>
</evidence>
<feature type="region of interest" description="Disordered" evidence="12">
    <location>
        <begin position="109"/>
        <end position="135"/>
    </location>
</feature>
<evidence type="ECO:0000313" key="14">
    <source>
        <dbReference type="EMBL" id="KAJ1145140.1"/>
    </source>
</evidence>
<gene>
    <name evidence="14" type="ORF">NDU88_011432</name>
</gene>
<evidence type="ECO:0000256" key="7">
    <source>
        <dbReference type="ARBA" id="ARBA00023163"/>
    </source>
</evidence>
<evidence type="ECO:0000313" key="15">
    <source>
        <dbReference type="Proteomes" id="UP001066276"/>
    </source>
</evidence>
<sequence>MSEPSNASLAEEPSKDLAGDRPPYSYVAMIAMAIEESPERRLSLSDIYAEIARRFPYYARRSPRGWQNSVRHNLSLNACFVKEPPGGHGPARGHLWAVDPAYRDMFDKGNYRRRRRAKRPRPGPPSSAGSGAPSLRGYYPAFATRPSYPPSTKELYLEPSSIKVPYPASHKVPSSVPPHATDLSLASTKSPYMPPCPYPAAFLHPEASYLLHPGPGPAYHLLGNTWGSTPISPVNPQSLHLAPMYPHSQAYGSFHGLRGLAPLVCAGRYSPGEAGGYPPEGPSLHFWEQESQHGPFYPSAIETEGTGPNYTTPSEEADDLSGGTCS</sequence>
<keyword evidence="6 11" id="KW-0238">DNA-binding</keyword>
<feature type="compositionally biased region" description="Basic residues" evidence="12">
    <location>
        <begin position="111"/>
        <end position="121"/>
    </location>
</feature>
<accession>A0AAV7QYR8</accession>
<dbReference type="PANTHER" id="PTHR11829">
    <property type="entry name" value="FORKHEAD BOX PROTEIN"/>
    <property type="match status" value="1"/>
</dbReference>
<evidence type="ECO:0000256" key="6">
    <source>
        <dbReference type="ARBA" id="ARBA00023125"/>
    </source>
</evidence>
<dbReference type="GO" id="GO:0030154">
    <property type="term" value="P:cell differentiation"/>
    <property type="evidence" value="ECO:0007669"/>
    <property type="project" value="UniProtKB-KW"/>
</dbReference>
<dbReference type="InterPro" id="IPR001766">
    <property type="entry name" value="Fork_head_dom"/>
</dbReference>
<dbReference type="PROSITE" id="PS00657">
    <property type="entry name" value="FORK_HEAD_1"/>
    <property type="match status" value="1"/>
</dbReference>
<feature type="region of interest" description="Disordered" evidence="12">
    <location>
        <begin position="295"/>
        <end position="326"/>
    </location>
</feature>
<keyword evidence="4" id="KW-0832">Ubl conjugation</keyword>
<keyword evidence="15" id="KW-1185">Reference proteome</keyword>
<evidence type="ECO:0000256" key="9">
    <source>
        <dbReference type="ARBA" id="ARBA00034868"/>
    </source>
</evidence>
<evidence type="ECO:0000256" key="8">
    <source>
        <dbReference type="ARBA" id="ARBA00023242"/>
    </source>
</evidence>
<keyword evidence="8 11" id="KW-0539">Nucleus</keyword>
<evidence type="ECO:0000256" key="1">
    <source>
        <dbReference type="ARBA" id="ARBA00004123"/>
    </source>
</evidence>
<comment type="caution">
    <text evidence="14">The sequence shown here is derived from an EMBL/GenBank/DDBJ whole genome shotgun (WGS) entry which is preliminary data.</text>
</comment>
<evidence type="ECO:0000256" key="12">
    <source>
        <dbReference type="SAM" id="MobiDB-lite"/>
    </source>
</evidence>
<dbReference type="InterPro" id="IPR036388">
    <property type="entry name" value="WH-like_DNA-bd_sf"/>
</dbReference>
<dbReference type="GO" id="GO:0000981">
    <property type="term" value="F:DNA-binding transcription factor activity, RNA polymerase II-specific"/>
    <property type="evidence" value="ECO:0007669"/>
    <property type="project" value="TreeGrafter"/>
</dbReference>
<organism evidence="14 15">
    <name type="scientific">Pleurodeles waltl</name>
    <name type="common">Iberian ribbed newt</name>
    <dbReference type="NCBI Taxonomy" id="8319"/>
    <lineage>
        <taxon>Eukaryota</taxon>
        <taxon>Metazoa</taxon>
        <taxon>Chordata</taxon>
        <taxon>Craniata</taxon>
        <taxon>Vertebrata</taxon>
        <taxon>Euteleostomi</taxon>
        <taxon>Amphibia</taxon>
        <taxon>Batrachia</taxon>
        <taxon>Caudata</taxon>
        <taxon>Salamandroidea</taxon>
        <taxon>Salamandridae</taxon>
        <taxon>Pleurodelinae</taxon>
        <taxon>Pleurodeles</taxon>
    </lineage>
</organism>
<name>A0AAV7QYR8_PLEWA</name>
<dbReference type="GO" id="GO:0009653">
    <property type="term" value="P:anatomical structure morphogenesis"/>
    <property type="evidence" value="ECO:0007669"/>
    <property type="project" value="TreeGrafter"/>
</dbReference>
<evidence type="ECO:0000256" key="11">
    <source>
        <dbReference type="PROSITE-ProRule" id="PRU00089"/>
    </source>
</evidence>
<dbReference type="Gene3D" id="1.10.10.10">
    <property type="entry name" value="Winged helix-like DNA-binding domain superfamily/Winged helix DNA-binding domain"/>
    <property type="match status" value="1"/>
</dbReference>
<feature type="region of interest" description="Disordered" evidence="12">
    <location>
        <begin position="1"/>
        <end position="22"/>
    </location>
</feature>
<dbReference type="AlphaFoldDB" id="A0AAV7QYR8"/>
<keyword evidence="3" id="KW-0221">Differentiation</keyword>
<protein>
    <recommendedName>
        <fullName evidence="9">Forkhead box protein G1</fullName>
    </recommendedName>
    <alternativeName>
        <fullName evidence="10">Forkhead box protein L2</fullName>
    </alternativeName>
</protein>
<dbReference type="Proteomes" id="UP001066276">
    <property type="component" value="Chromosome 6"/>
</dbReference>
<feature type="compositionally biased region" description="Low complexity" evidence="12">
    <location>
        <begin position="126"/>
        <end position="135"/>
    </location>
</feature>
<proteinExistence type="predicted"/>
<dbReference type="PROSITE" id="PS50039">
    <property type="entry name" value="FORK_HEAD_3"/>
    <property type="match status" value="1"/>
</dbReference>
<comment type="subcellular location">
    <subcellularLocation>
        <location evidence="1 11">Nucleus</location>
    </subcellularLocation>
</comment>
<evidence type="ECO:0000256" key="2">
    <source>
        <dbReference type="ARBA" id="ARBA00022499"/>
    </source>
</evidence>
<dbReference type="EMBL" id="JANPWB010000010">
    <property type="protein sequence ID" value="KAJ1145140.1"/>
    <property type="molecule type" value="Genomic_DNA"/>
</dbReference>
<dbReference type="FunFam" id="1.10.10.10:FF:000135">
    <property type="entry name" value="forkhead box protein G1"/>
    <property type="match status" value="1"/>
</dbReference>
<keyword evidence="2" id="KW-1017">Isopeptide bond</keyword>
<dbReference type="PANTHER" id="PTHR11829:SF411">
    <property type="entry name" value="FORKHEAD BOX PROTEIN L2"/>
    <property type="match status" value="1"/>
</dbReference>
<dbReference type="InterPro" id="IPR036390">
    <property type="entry name" value="WH_DNA-bd_sf"/>
</dbReference>
<dbReference type="PROSITE" id="PS00658">
    <property type="entry name" value="FORK_HEAD_2"/>
    <property type="match status" value="1"/>
</dbReference>
<dbReference type="Pfam" id="PF00250">
    <property type="entry name" value="Forkhead"/>
    <property type="match status" value="1"/>
</dbReference>